<protein>
    <submittedName>
        <fullName evidence="2">Heme exporter protein CcmD</fullName>
    </submittedName>
</protein>
<dbReference type="AlphaFoldDB" id="A0A0M3JE49"/>
<proteinExistence type="predicted"/>
<dbReference type="WBParaSite" id="ASIM_0000589101-mRNA-1">
    <property type="protein sequence ID" value="ASIM_0000589101-mRNA-1"/>
    <property type="gene ID" value="ASIM_0000589101"/>
</dbReference>
<keyword evidence="1" id="KW-0472">Membrane</keyword>
<feature type="transmembrane region" description="Helical" evidence="1">
    <location>
        <begin position="12"/>
        <end position="28"/>
    </location>
</feature>
<name>A0A0M3JE49_ANISI</name>
<organism evidence="2">
    <name type="scientific">Anisakis simplex</name>
    <name type="common">Herring worm</name>
    <dbReference type="NCBI Taxonomy" id="6269"/>
    <lineage>
        <taxon>Eukaryota</taxon>
        <taxon>Metazoa</taxon>
        <taxon>Ecdysozoa</taxon>
        <taxon>Nematoda</taxon>
        <taxon>Chromadorea</taxon>
        <taxon>Rhabditida</taxon>
        <taxon>Spirurina</taxon>
        <taxon>Ascaridomorpha</taxon>
        <taxon>Ascaridoidea</taxon>
        <taxon>Anisakidae</taxon>
        <taxon>Anisakis</taxon>
        <taxon>Anisakis simplex complex</taxon>
    </lineage>
</organism>
<keyword evidence="1" id="KW-1133">Transmembrane helix</keyword>
<evidence type="ECO:0000256" key="1">
    <source>
        <dbReference type="SAM" id="Phobius"/>
    </source>
</evidence>
<accession>A0A0M3JE49</accession>
<sequence>LQLDREHRNIWISFALIIVFGFTAFVKLKSDVIRTRKEEMAERERIRKQLHLTGESRKSIGIVEN</sequence>
<evidence type="ECO:0000313" key="2">
    <source>
        <dbReference type="WBParaSite" id="ASIM_0000589101-mRNA-1"/>
    </source>
</evidence>
<reference evidence="2" key="1">
    <citation type="submission" date="2017-02" db="UniProtKB">
        <authorList>
            <consortium name="WormBaseParasite"/>
        </authorList>
    </citation>
    <scope>IDENTIFICATION</scope>
</reference>
<keyword evidence="1" id="KW-0812">Transmembrane</keyword>